<protein>
    <recommendedName>
        <fullName evidence="3">AsmA-like C-terminal domain-containing protein</fullName>
    </recommendedName>
</protein>
<proteinExistence type="predicted"/>
<feature type="compositionally biased region" description="Basic and acidic residues" evidence="1">
    <location>
        <begin position="291"/>
        <end position="318"/>
    </location>
</feature>
<evidence type="ECO:0000256" key="1">
    <source>
        <dbReference type="SAM" id="MobiDB-lite"/>
    </source>
</evidence>
<gene>
    <name evidence="2" type="ORF">MNBD_PLANCTO03-1848</name>
</gene>
<evidence type="ECO:0008006" key="3">
    <source>
        <dbReference type="Google" id="ProtNLM"/>
    </source>
</evidence>
<sequence length="325" mass="35047">MKVTEASGYLDFAGQSEPGGAIGNFGIGVVIDSAKAAGIQVHDGMLRVTSDPLSGAVLVPVILADAYGGRVSGSAIIHAPAGASGQSVYEAEFRLSGVPLGELLADWAYLAELEEAAADGELERPRAESRGLVDAGLSLTGVVGDEGNRRGRGRILVGGDSRAEVLSLPLLLPLIKVSNLQVPVHDPLDFGEAVFYLDGDRVVFERVGVFARSVEIFGYGEMRLPGLDLDLRFTSRAAERLPVVSRLVEKFRDELVTTRVRGTVGNPEVSLEQFAKTRRLLARVVGQEPSEQERRMAEIERLSRESGRREWRVPRRDGSSSTRGR</sequence>
<name>A0A3B1DKJ2_9ZZZZ</name>
<reference evidence="2" key="1">
    <citation type="submission" date="2018-06" db="EMBL/GenBank/DDBJ databases">
        <authorList>
            <person name="Zhirakovskaya E."/>
        </authorList>
    </citation>
    <scope>NUCLEOTIDE SEQUENCE</scope>
</reference>
<accession>A0A3B1DKJ2</accession>
<evidence type="ECO:0000313" key="2">
    <source>
        <dbReference type="EMBL" id="VAX36518.1"/>
    </source>
</evidence>
<organism evidence="2">
    <name type="scientific">hydrothermal vent metagenome</name>
    <dbReference type="NCBI Taxonomy" id="652676"/>
    <lineage>
        <taxon>unclassified sequences</taxon>
        <taxon>metagenomes</taxon>
        <taxon>ecological metagenomes</taxon>
    </lineage>
</organism>
<dbReference type="EMBL" id="UOGK01000067">
    <property type="protein sequence ID" value="VAX36518.1"/>
    <property type="molecule type" value="Genomic_DNA"/>
</dbReference>
<feature type="region of interest" description="Disordered" evidence="1">
    <location>
        <begin position="288"/>
        <end position="325"/>
    </location>
</feature>
<dbReference type="AlphaFoldDB" id="A0A3B1DKJ2"/>